<keyword evidence="5" id="KW-1185">Reference proteome</keyword>
<evidence type="ECO:0000313" key="5">
    <source>
        <dbReference type="Proteomes" id="UP000030665"/>
    </source>
</evidence>
<dbReference type="GO" id="GO:0034553">
    <property type="term" value="P:mitochondrial respiratory chain complex II assembly"/>
    <property type="evidence" value="ECO:0007669"/>
    <property type="project" value="TreeGrafter"/>
</dbReference>
<gene>
    <name evidence="4" type="ORF">TTRE_0000503301</name>
</gene>
<evidence type="ECO:0000256" key="3">
    <source>
        <dbReference type="SAM" id="MobiDB-lite"/>
    </source>
</evidence>
<reference evidence="4" key="2">
    <citation type="submission" date="2014-03" db="EMBL/GenBank/DDBJ databases">
        <title>The whipworm genome and dual-species transcriptomics of an intimate host-pathogen interaction.</title>
        <authorList>
            <person name="Foth B.J."/>
            <person name="Tsai I.J."/>
            <person name="Reid A.J."/>
            <person name="Bancroft A.J."/>
            <person name="Nichol S."/>
            <person name="Tracey A."/>
            <person name="Holroyd N."/>
            <person name="Cotton J.A."/>
            <person name="Stanley E.J."/>
            <person name="Zarowiecki M."/>
            <person name="Liu J.Z."/>
            <person name="Huckvale T."/>
            <person name="Cooper P.J."/>
            <person name="Grencis R.K."/>
            <person name="Berriman M."/>
        </authorList>
    </citation>
    <scope>NUCLEOTIDE SEQUENCE [LARGE SCALE GENOMIC DNA]</scope>
</reference>
<dbReference type="InterPro" id="IPR012875">
    <property type="entry name" value="SDHF4"/>
</dbReference>
<dbReference type="Proteomes" id="UP000030665">
    <property type="component" value="Unassembled WGS sequence"/>
</dbReference>
<evidence type="ECO:0000313" key="4">
    <source>
        <dbReference type="EMBL" id="CDW56751.1"/>
    </source>
</evidence>
<reference evidence="4" key="1">
    <citation type="submission" date="2014-01" db="EMBL/GenBank/DDBJ databases">
        <authorList>
            <person name="Aslett M."/>
        </authorList>
    </citation>
    <scope>NUCLEOTIDE SEQUENCE</scope>
</reference>
<accession>A0A077Z960</accession>
<dbReference type="OrthoDB" id="201362at2759"/>
<dbReference type="PANTHER" id="PTHR28524">
    <property type="entry name" value="SUCCINATE DEHYDROGENASE ASSEMBLY FACTOR 4, MITOCHONDRIAL"/>
    <property type="match status" value="1"/>
</dbReference>
<name>A0A077Z960_TRITR</name>
<comment type="similarity">
    <text evidence="1">Belongs to the SDHAF4 family.</text>
</comment>
<proteinExistence type="inferred from homology"/>
<dbReference type="Pfam" id="PF07896">
    <property type="entry name" value="DUF1674"/>
    <property type="match status" value="1"/>
</dbReference>
<organism evidence="4 5">
    <name type="scientific">Trichuris trichiura</name>
    <name type="common">Whipworm</name>
    <name type="synonym">Trichocephalus trichiurus</name>
    <dbReference type="NCBI Taxonomy" id="36087"/>
    <lineage>
        <taxon>Eukaryota</taxon>
        <taxon>Metazoa</taxon>
        <taxon>Ecdysozoa</taxon>
        <taxon>Nematoda</taxon>
        <taxon>Enoplea</taxon>
        <taxon>Dorylaimia</taxon>
        <taxon>Trichinellida</taxon>
        <taxon>Trichuridae</taxon>
        <taxon>Trichuris</taxon>
    </lineage>
</organism>
<dbReference type="STRING" id="36087.A0A077Z960"/>
<protein>
    <recommendedName>
        <fullName evidence="2">Succinate dehydrogenase assembly factor 4, mitochondrial</fullName>
    </recommendedName>
</protein>
<feature type="compositionally biased region" description="Basic and acidic residues" evidence="3">
    <location>
        <begin position="92"/>
        <end position="105"/>
    </location>
</feature>
<sequence length="105" mass="11567">MQKAGRITFGSFRCAGQIICRKEQFGDFGKSAPVDGTSAPNVDENSKAREETGSENVENANQHKRQALQKWPNNVNPLTGEIGGPAGPEPTRYSDWERKGRVTDF</sequence>
<dbReference type="PANTHER" id="PTHR28524:SF3">
    <property type="entry name" value="SUCCINATE DEHYDROGENASE ASSEMBLY FACTOR 4, MITOCHONDRIAL"/>
    <property type="match status" value="1"/>
</dbReference>
<dbReference type="GO" id="GO:0005739">
    <property type="term" value="C:mitochondrion"/>
    <property type="evidence" value="ECO:0007669"/>
    <property type="project" value="TreeGrafter"/>
</dbReference>
<dbReference type="EMBL" id="HG806074">
    <property type="protein sequence ID" value="CDW56751.1"/>
    <property type="molecule type" value="Genomic_DNA"/>
</dbReference>
<evidence type="ECO:0000256" key="2">
    <source>
        <dbReference type="ARBA" id="ARBA00022170"/>
    </source>
</evidence>
<evidence type="ECO:0000256" key="1">
    <source>
        <dbReference type="ARBA" id="ARBA00005701"/>
    </source>
</evidence>
<dbReference type="AlphaFoldDB" id="A0A077Z960"/>
<feature type="region of interest" description="Disordered" evidence="3">
    <location>
        <begin position="27"/>
        <end position="105"/>
    </location>
</feature>